<sequence>MLPGRVAYATWTLRSRRLQMDGQCGRLGLNLTVRHRSGEHVRGLALRCAGPPRRTSPSGATSLNPDKPVRQLKVFYIWEMKCFPFLNGASKAELQARFSASVSNIATSTECNVRRSGPEFNTGDVSSIGADSMGRSLSSSFSQIPSNLRVFTFSELRNATRNFSRSLMVGEGGFGCVYRGTIKSFKDPNTRIEIAVKQLNRKGLQGHREWLNEVNVLGVVEHPNLVKLIGYCAEDDEQGIQRLLVYEYMPNGSVEDHLSRQFRTILSWSMRLRVALDAARGLTYLHEQMDFQIIFRDFKSSNILLDKDWNAKLSDFGLARQGPTEGISHVSTAVVGTLGYAAPEYMQTGRLTAKNDIWSYGVFLYELLTGRQPIDIDRPKGEQKLLEWVKPYISDVRKFRIIMDTRLAGEYSFKSATKLASVANRCLRQQPKSRPKMSEVLEMVQQIVGSTGAGVPQAPLRNSDLEQGHPRVEKKKGLRRTIGERKKGQVSVYIHPEALEAIPNWLWKYMLLKGAAYKFMILELTKTTDECWAIRLI</sequence>
<dbReference type="CDD" id="cd14066">
    <property type="entry name" value="STKc_IRAK"/>
    <property type="match status" value="1"/>
</dbReference>
<evidence type="ECO:0000259" key="10">
    <source>
        <dbReference type="PROSITE" id="PS50011"/>
    </source>
</evidence>
<dbReference type="EMBL" id="JAQQAF010000008">
    <property type="protein sequence ID" value="KAJ8465948.1"/>
    <property type="molecule type" value="Genomic_DNA"/>
</dbReference>
<organism evidence="11 12">
    <name type="scientific">Ensete ventricosum</name>
    <name type="common">Abyssinian banana</name>
    <name type="synonym">Musa ensete</name>
    <dbReference type="NCBI Taxonomy" id="4639"/>
    <lineage>
        <taxon>Eukaryota</taxon>
        <taxon>Viridiplantae</taxon>
        <taxon>Streptophyta</taxon>
        <taxon>Embryophyta</taxon>
        <taxon>Tracheophyta</taxon>
        <taxon>Spermatophyta</taxon>
        <taxon>Magnoliopsida</taxon>
        <taxon>Liliopsida</taxon>
        <taxon>Zingiberales</taxon>
        <taxon>Musaceae</taxon>
        <taxon>Ensete</taxon>
    </lineage>
</organism>
<name>A0AAV8Q8J5_ENSVE</name>
<evidence type="ECO:0000313" key="12">
    <source>
        <dbReference type="Proteomes" id="UP001222027"/>
    </source>
</evidence>
<evidence type="ECO:0000256" key="9">
    <source>
        <dbReference type="SAM" id="MobiDB-lite"/>
    </source>
</evidence>
<evidence type="ECO:0000313" key="11">
    <source>
        <dbReference type="EMBL" id="KAJ8465948.1"/>
    </source>
</evidence>
<feature type="binding site" evidence="8">
    <location>
        <position position="197"/>
    </location>
    <ligand>
        <name>ATP</name>
        <dbReference type="ChEBI" id="CHEBI:30616"/>
    </ligand>
</feature>
<reference evidence="11 12" key="1">
    <citation type="submission" date="2022-12" db="EMBL/GenBank/DDBJ databases">
        <title>Chromosome-scale assembly of the Ensete ventricosum genome.</title>
        <authorList>
            <person name="Dussert Y."/>
            <person name="Stocks J."/>
            <person name="Wendawek A."/>
            <person name="Woldeyes F."/>
            <person name="Nichols R.A."/>
            <person name="Borrell J.S."/>
        </authorList>
    </citation>
    <scope>NUCLEOTIDE SEQUENCE [LARGE SCALE GENOMIC DNA]</scope>
    <source>
        <strain evidence="12">cv. Maze</strain>
        <tissue evidence="11">Seeds</tissue>
    </source>
</reference>
<evidence type="ECO:0000256" key="6">
    <source>
        <dbReference type="ARBA" id="ARBA00047899"/>
    </source>
</evidence>
<evidence type="ECO:0000256" key="1">
    <source>
        <dbReference type="ARBA" id="ARBA00012513"/>
    </source>
</evidence>
<evidence type="ECO:0000256" key="3">
    <source>
        <dbReference type="ARBA" id="ARBA00022741"/>
    </source>
</evidence>
<dbReference type="InterPro" id="IPR000719">
    <property type="entry name" value="Prot_kinase_dom"/>
</dbReference>
<evidence type="ECO:0000256" key="4">
    <source>
        <dbReference type="ARBA" id="ARBA00022777"/>
    </source>
</evidence>
<gene>
    <name evidence="11" type="ORF">OPV22_028500</name>
</gene>
<dbReference type="GO" id="GO:0005524">
    <property type="term" value="F:ATP binding"/>
    <property type="evidence" value="ECO:0007669"/>
    <property type="project" value="UniProtKB-UniRule"/>
</dbReference>
<comment type="caution">
    <text evidence="11">The sequence shown here is derived from an EMBL/GenBank/DDBJ whole genome shotgun (WGS) entry which is preliminary data.</text>
</comment>
<dbReference type="SUPFAM" id="SSF56112">
    <property type="entry name" value="Protein kinase-like (PK-like)"/>
    <property type="match status" value="1"/>
</dbReference>
<comment type="catalytic activity">
    <reaction evidence="6">
        <text>L-threonyl-[protein] + ATP = O-phospho-L-threonyl-[protein] + ADP + H(+)</text>
        <dbReference type="Rhea" id="RHEA:46608"/>
        <dbReference type="Rhea" id="RHEA-COMP:11060"/>
        <dbReference type="Rhea" id="RHEA-COMP:11605"/>
        <dbReference type="ChEBI" id="CHEBI:15378"/>
        <dbReference type="ChEBI" id="CHEBI:30013"/>
        <dbReference type="ChEBI" id="CHEBI:30616"/>
        <dbReference type="ChEBI" id="CHEBI:61977"/>
        <dbReference type="ChEBI" id="CHEBI:456216"/>
        <dbReference type="EC" id="2.7.11.1"/>
    </reaction>
</comment>
<evidence type="ECO:0000256" key="8">
    <source>
        <dbReference type="PROSITE-ProRule" id="PRU10141"/>
    </source>
</evidence>
<dbReference type="Gene3D" id="3.30.200.20">
    <property type="entry name" value="Phosphorylase Kinase, domain 1"/>
    <property type="match status" value="1"/>
</dbReference>
<dbReference type="FunFam" id="1.10.510.10:FF:000095">
    <property type="entry name" value="protein STRUBBELIG-RECEPTOR FAMILY 8"/>
    <property type="match status" value="1"/>
</dbReference>
<dbReference type="PANTHER" id="PTHR45621">
    <property type="entry name" value="OS01G0588500 PROTEIN-RELATED"/>
    <property type="match status" value="1"/>
</dbReference>
<dbReference type="EC" id="2.7.11.1" evidence="1"/>
<accession>A0AAV8Q8J5</accession>
<comment type="catalytic activity">
    <reaction evidence="7">
        <text>L-seryl-[protein] + ATP = O-phospho-L-seryl-[protein] + ADP + H(+)</text>
        <dbReference type="Rhea" id="RHEA:17989"/>
        <dbReference type="Rhea" id="RHEA-COMP:9863"/>
        <dbReference type="Rhea" id="RHEA-COMP:11604"/>
        <dbReference type="ChEBI" id="CHEBI:15378"/>
        <dbReference type="ChEBI" id="CHEBI:29999"/>
        <dbReference type="ChEBI" id="CHEBI:30616"/>
        <dbReference type="ChEBI" id="CHEBI:83421"/>
        <dbReference type="ChEBI" id="CHEBI:456216"/>
        <dbReference type="EC" id="2.7.11.1"/>
    </reaction>
</comment>
<dbReference type="Pfam" id="PF07714">
    <property type="entry name" value="PK_Tyr_Ser-Thr"/>
    <property type="match status" value="1"/>
</dbReference>
<feature type="region of interest" description="Disordered" evidence="9">
    <location>
        <begin position="453"/>
        <end position="478"/>
    </location>
</feature>
<keyword evidence="5 8" id="KW-0067">ATP-binding</keyword>
<dbReference type="PROSITE" id="PS50011">
    <property type="entry name" value="PROTEIN_KINASE_DOM"/>
    <property type="match status" value="1"/>
</dbReference>
<feature type="domain" description="Protein kinase" evidence="10">
    <location>
        <begin position="163"/>
        <end position="448"/>
    </location>
</feature>
<dbReference type="Proteomes" id="UP001222027">
    <property type="component" value="Unassembled WGS sequence"/>
</dbReference>
<evidence type="ECO:0000256" key="7">
    <source>
        <dbReference type="ARBA" id="ARBA00048679"/>
    </source>
</evidence>
<dbReference type="Gene3D" id="1.10.510.10">
    <property type="entry name" value="Transferase(Phosphotransferase) domain 1"/>
    <property type="match status" value="1"/>
</dbReference>
<dbReference type="InterPro" id="IPR017441">
    <property type="entry name" value="Protein_kinase_ATP_BS"/>
</dbReference>
<dbReference type="GO" id="GO:0004674">
    <property type="term" value="F:protein serine/threonine kinase activity"/>
    <property type="evidence" value="ECO:0007669"/>
    <property type="project" value="UniProtKB-EC"/>
</dbReference>
<dbReference type="AlphaFoldDB" id="A0AAV8Q8J5"/>
<evidence type="ECO:0000256" key="2">
    <source>
        <dbReference type="ARBA" id="ARBA00022679"/>
    </source>
</evidence>
<keyword evidence="4" id="KW-0418">Kinase</keyword>
<dbReference type="InterPro" id="IPR011009">
    <property type="entry name" value="Kinase-like_dom_sf"/>
</dbReference>
<keyword evidence="3 8" id="KW-0547">Nucleotide-binding</keyword>
<dbReference type="InterPro" id="IPR001245">
    <property type="entry name" value="Ser-Thr/Tyr_kinase_cat_dom"/>
</dbReference>
<keyword evidence="2" id="KW-0808">Transferase</keyword>
<protein>
    <recommendedName>
        <fullName evidence="1">non-specific serine/threonine protein kinase</fullName>
        <ecNumber evidence="1">2.7.11.1</ecNumber>
    </recommendedName>
</protein>
<keyword evidence="12" id="KW-1185">Reference proteome</keyword>
<dbReference type="FunFam" id="3.30.200.20:FF:000228">
    <property type="entry name" value="Serine/threonine-protein kinase BIK1"/>
    <property type="match status" value="1"/>
</dbReference>
<proteinExistence type="predicted"/>
<evidence type="ECO:0000256" key="5">
    <source>
        <dbReference type="ARBA" id="ARBA00022840"/>
    </source>
</evidence>
<dbReference type="InterPro" id="IPR050823">
    <property type="entry name" value="Plant_Ser_Thr_Prot_Kinase"/>
</dbReference>
<dbReference type="PROSITE" id="PS00107">
    <property type="entry name" value="PROTEIN_KINASE_ATP"/>
    <property type="match status" value="1"/>
</dbReference>